<feature type="compositionally biased region" description="Polar residues" evidence="2">
    <location>
        <begin position="218"/>
        <end position="233"/>
    </location>
</feature>
<feature type="domain" description="SURP motif" evidence="4">
    <location>
        <begin position="59"/>
        <end position="101"/>
    </location>
</feature>
<protein>
    <submittedName>
        <fullName evidence="6">LOW QUALITY PROTEIN: splicing factor 3A subunit 1-like</fullName>
    </submittedName>
</protein>
<feature type="compositionally biased region" description="Polar residues" evidence="2">
    <location>
        <begin position="196"/>
        <end position="210"/>
    </location>
</feature>
<keyword evidence="3" id="KW-0472">Membrane</keyword>
<name>A0ABM0YY44_CAMSA</name>
<dbReference type="PANTHER" id="PTHR15316:SF1">
    <property type="entry name" value="SPLICING FACTOR 3A SUBUNIT 1"/>
    <property type="match status" value="1"/>
</dbReference>
<evidence type="ECO:0000313" key="6">
    <source>
        <dbReference type="RefSeq" id="XP_010507770.1"/>
    </source>
</evidence>
<accession>A0ABM0YY44</accession>
<gene>
    <name evidence="6" type="primary">LOC104784442</name>
</gene>
<feature type="compositionally biased region" description="Polar residues" evidence="2">
    <location>
        <begin position="11"/>
        <end position="23"/>
    </location>
</feature>
<feature type="region of interest" description="Disordered" evidence="2">
    <location>
        <begin position="1"/>
        <end position="23"/>
    </location>
</feature>
<evidence type="ECO:0000313" key="5">
    <source>
        <dbReference type="Proteomes" id="UP000694864"/>
    </source>
</evidence>
<dbReference type="InterPro" id="IPR035967">
    <property type="entry name" value="SWAP/Surp_sf"/>
</dbReference>
<sequence length="433" mass="49626">MKTSRVVDAMSRSSGPCHASSQPDAPAPKCYHLDMPQPIPIKFAFLPLGITITRKVFDIFKLTVQFVSVYGMYFWMALKKRVCDDLLFEFFKPTDSRHRVYLNLVIGYSSVLVPSKKLMNYQKLITNFDAAMGEVLDGFFKLLDQLLEKKEKEDGVEMAMTDLHAFEYFANMEETMLLPPPPGLIPKLIKQVTDLRPSQQNYPETTSNVNDARVKSSGPCQQKLTQNDDNAQDIQPDAPAPKCCHLDMPQPLLIKFAFLPPQITVTRKEFDVFKLTSQFVFVYGMYFRRALKKRVCENPLFEFFKPTDSRHNVYLNLVIGYSSVLVPSKKLMTYQKLITNFDAATGEVLDGFFKFLDQVPEKEKDGVEIAMTDLRAFEYFANVEETVLQPPPPGFLPLLQKKRGRSQLQHLILCMECRLLIHHCLYVTNLVVD</sequence>
<keyword evidence="5" id="KW-1185">Reference proteome</keyword>
<dbReference type="Pfam" id="PF01805">
    <property type="entry name" value="Surp"/>
    <property type="match status" value="2"/>
</dbReference>
<dbReference type="Proteomes" id="UP000694864">
    <property type="component" value="Chromosome 4"/>
</dbReference>
<dbReference type="PROSITE" id="PS50128">
    <property type="entry name" value="SURP"/>
    <property type="match status" value="2"/>
</dbReference>
<proteinExistence type="predicted"/>
<feature type="region of interest" description="Disordered" evidence="2">
    <location>
        <begin position="196"/>
        <end position="234"/>
    </location>
</feature>
<feature type="domain" description="SURP motif" evidence="4">
    <location>
        <begin position="272"/>
        <end position="314"/>
    </location>
</feature>
<feature type="transmembrane region" description="Helical" evidence="3">
    <location>
        <begin position="59"/>
        <end position="78"/>
    </location>
</feature>
<dbReference type="Gene3D" id="1.10.10.790">
    <property type="entry name" value="Surp module"/>
    <property type="match status" value="2"/>
</dbReference>
<keyword evidence="1" id="KW-0507">mRNA processing</keyword>
<evidence type="ECO:0000256" key="3">
    <source>
        <dbReference type="SAM" id="Phobius"/>
    </source>
</evidence>
<reference evidence="5" key="1">
    <citation type="journal article" date="2014" name="Nat. Commun.">
        <title>The emerging biofuel crop Camelina sativa retains a highly undifferentiated hexaploid genome structure.</title>
        <authorList>
            <person name="Kagale S."/>
            <person name="Koh C."/>
            <person name="Nixon J."/>
            <person name="Bollina V."/>
            <person name="Clarke W.E."/>
            <person name="Tuteja R."/>
            <person name="Spillane C."/>
            <person name="Robinson S.J."/>
            <person name="Links M.G."/>
            <person name="Clarke C."/>
            <person name="Higgins E.E."/>
            <person name="Huebert T."/>
            <person name="Sharpe A.G."/>
            <person name="Parkin I.A."/>
        </authorList>
    </citation>
    <scope>NUCLEOTIDE SEQUENCE [LARGE SCALE GENOMIC DNA]</scope>
    <source>
        <strain evidence="5">cv. DH55</strain>
    </source>
</reference>
<dbReference type="InterPro" id="IPR000061">
    <property type="entry name" value="Surp"/>
</dbReference>
<dbReference type="GeneID" id="104784442"/>
<evidence type="ECO:0000256" key="1">
    <source>
        <dbReference type="ARBA" id="ARBA00022664"/>
    </source>
</evidence>
<dbReference type="SUPFAM" id="SSF109905">
    <property type="entry name" value="Surp module (SWAP domain)"/>
    <property type="match status" value="2"/>
</dbReference>
<evidence type="ECO:0000259" key="4">
    <source>
        <dbReference type="PROSITE" id="PS50128"/>
    </source>
</evidence>
<evidence type="ECO:0000256" key="2">
    <source>
        <dbReference type="SAM" id="MobiDB-lite"/>
    </source>
</evidence>
<keyword evidence="3" id="KW-1133">Transmembrane helix</keyword>
<dbReference type="SMART" id="SM00648">
    <property type="entry name" value="SWAP"/>
    <property type="match status" value="2"/>
</dbReference>
<organism evidence="5 6">
    <name type="scientific">Camelina sativa</name>
    <name type="common">False flax</name>
    <name type="synonym">Myagrum sativum</name>
    <dbReference type="NCBI Taxonomy" id="90675"/>
    <lineage>
        <taxon>Eukaryota</taxon>
        <taxon>Viridiplantae</taxon>
        <taxon>Streptophyta</taxon>
        <taxon>Embryophyta</taxon>
        <taxon>Tracheophyta</taxon>
        <taxon>Spermatophyta</taxon>
        <taxon>Magnoliopsida</taxon>
        <taxon>eudicotyledons</taxon>
        <taxon>Gunneridae</taxon>
        <taxon>Pentapetalae</taxon>
        <taxon>rosids</taxon>
        <taxon>malvids</taxon>
        <taxon>Brassicales</taxon>
        <taxon>Brassicaceae</taxon>
        <taxon>Camelineae</taxon>
        <taxon>Camelina</taxon>
    </lineage>
</organism>
<reference evidence="6" key="2">
    <citation type="submission" date="2025-08" db="UniProtKB">
        <authorList>
            <consortium name="RefSeq"/>
        </authorList>
    </citation>
    <scope>IDENTIFICATION</scope>
    <source>
        <tissue evidence="6">Leaf</tissue>
    </source>
</reference>
<keyword evidence="3" id="KW-0812">Transmembrane</keyword>
<dbReference type="InterPro" id="IPR045146">
    <property type="entry name" value="SF3A1"/>
</dbReference>
<dbReference type="RefSeq" id="XP_010507770.1">
    <property type="nucleotide sequence ID" value="XM_010509468.2"/>
</dbReference>
<dbReference type="PANTHER" id="PTHR15316">
    <property type="entry name" value="SPLICEOSOME ASSOCIATED PROTEIN 114/SWAP SPLICING FACTOR-RELATED"/>
    <property type="match status" value="1"/>
</dbReference>